<evidence type="ECO:0000256" key="6">
    <source>
        <dbReference type="ARBA" id="ARBA00023137"/>
    </source>
</evidence>
<feature type="signal peptide" evidence="10">
    <location>
        <begin position="1"/>
        <end position="18"/>
    </location>
</feature>
<dbReference type="PRINTS" id="PR00109">
    <property type="entry name" value="TYRKINASE"/>
</dbReference>
<keyword evidence="10" id="KW-0732">Signal</keyword>
<dbReference type="PROSITE" id="PS50011">
    <property type="entry name" value="PROTEIN_KINASE_DOM"/>
    <property type="match status" value="1"/>
</dbReference>
<dbReference type="CDD" id="cd00192">
    <property type="entry name" value="PTKc"/>
    <property type="match status" value="1"/>
</dbReference>
<name>A0A1X7UD20_AMPQE</name>
<dbReference type="GO" id="GO:0005524">
    <property type="term" value="F:ATP binding"/>
    <property type="evidence" value="ECO:0007669"/>
    <property type="project" value="UniProtKB-UniRule"/>
</dbReference>
<feature type="transmembrane region" description="Helical" evidence="9">
    <location>
        <begin position="384"/>
        <end position="411"/>
    </location>
</feature>
<reference evidence="12" key="2">
    <citation type="submission" date="2017-05" db="UniProtKB">
        <authorList>
            <consortium name="EnsemblMetazoa"/>
        </authorList>
    </citation>
    <scope>IDENTIFICATION</scope>
</reference>
<feature type="chain" id="PRO_5010861712" description="Protein kinase domain-containing protein" evidence="10">
    <location>
        <begin position="19"/>
        <end position="818"/>
    </location>
</feature>
<dbReference type="SMART" id="SM00219">
    <property type="entry name" value="TyrKc"/>
    <property type="match status" value="1"/>
</dbReference>
<dbReference type="AlphaFoldDB" id="A0A1X7UD20"/>
<dbReference type="InterPro" id="IPR038677">
    <property type="entry name" value="WIF_sf"/>
</dbReference>
<comment type="subcellular location">
    <subcellularLocation>
        <location evidence="1">Membrane</location>
        <topology evidence="1">Single-pass membrane protein</topology>
    </subcellularLocation>
</comment>
<evidence type="ECO:0000256" key="1">
    <source>
        <dbReference type="ARBA" id="ARBA00004167"/>
    </source>
</evidence>
<keyword evidence="9" id="KW-0472">Membrane</keyword>
<dbReference type="STRING" id="400682.A0A1X7UD20"/>
<dbReference type="eggNOG" id="KOG1026">
    <property type="taxonomic scope" value="Eukaryota"/>
</dbReference>
<dbReference type="KEGG" id="aqu:100641389"/>
<comment type="catalytic activity">
    <reaction evidence="7">
        <text>L-tyrosyl-[protein] + ATP = O-phospho-L-tyrosyl-[protein] + ADP + H(+)</text>
        <dbReference type="Rhea" id="RHEA:10596"/>
        <dbReference type="Rhea" id="RHEA-COMP:10136"/>
        <dbReference type="Rhea" id="RHEA-COMP:20101"/>
        <dbReference type="ChEBI" id="CHEBI:15378"/>
        <dbReference type="ChEBI" id="CHEBI:30616"/>
        <dbReference type="ChEBI" id="CHEBI:46858"/>
        <dbReference type="ChEBI" id="CHEBI:61978"/>
        <dbReference type="ChEBI" id="CHEBI:456216"/>
        <dbReference type="EC" id="2.7.10.1"/>
    </reaction>
</comment>
<evidence type="ECO:0000256" key="3">
    <source>
        <dbReference type="ARBA" id="ARBA00022741"/>
    </source>
</evidence>
<evidence type="ECO:0000256" key="2">
    <source>
        <dbReference type="ARBA" id="ARBA00022679"/>
    </source>
</evidence>
<evidence type="ECO:0000313" key="12">
    <source>
        <dbReference type="EnsemblMetazoa" id="Aqu2.1.25390_001"/>
    </source>
</evidence>
<dbReference type="InterPro" id="IPR000719">
    <property type="entry name" value="Prot_kinase_dom"/>
</dbReference>
<evidence type="ECO:0000256" key="8">
    <source>
        <dbReference type="PROSITE-ProRule" id="PRU10141"/>
    </source>
</evidence>
<protein>
    <recommendedName>
        <fullName evidence="11">Protein kinase domain-containing protein</fullName>
    </recommendedName>
</protein>
<dbReference type="PROSITE" id="PS00109">
    <property type="entry name" value="PROTEIN_KINASE_TYR"/>
    <property type="match status" value="1"/>
</dbReference>
<dbReference type="SUPFAM" id="SSF56112">
    <property type="entry name" value="Protein kinase-like (PK-like)"/>
    <property type="match status" value="1"/>
</dbReference>
<dbReference type="InterPro" id="IPR050122">
    <property type="entry name" value="RTK"/>
</dbReference>
<dbReference type="PANTHER" id="PTHR24416">
    <property type="entry name" value="TYROSINE-PROTEIN KINASE RECEPTOR"/>
    <property type="match status" value="1"/>
</dbReference>
<reference evidence="13" key="1">
    <citation type="journal article" date="2010" name="Nature">
        <title>The Amphimedon queenslandica genome and the evolution of animal complexity.</title>
        <authorList>
            <person name="Srivastava M."/>
            <person name="Simakov O."/>
            <person name="Chapman J."/>
            <person name="Fahey B."/>
            <person name="Gauthier M.E."/>
            <person name="Mitros T."/>
            <person name="Richards G.S."/>
            <person name="Conaco C."/>
            <person name="Dacre M."/>
            <person name="Hellsten U."/>
            <person name="Larroux C."/>
            <person name="Putnam N.H."/>
            <person name="Stanke M."/>
            <person name="Adamska M."/>
            <person name="Darling A."/>
            <person name="Degnan S.M."/>
            <person name="Oakley T.H."/>
            <person name="Plachetzki D.C."/>
            <person name="Zhai Y."/>
            <person name="Adamski M."/>
            <person name="Calcino A."/>
            <person name="Cummins S.F."/>
            <person name="Goodstein D.M."/>
            <person name="Harris C."/>
            <person name="Jackson D.J."/>
            <person name="Leys S.P."/>
            <person name="Shu S."/>
            <person name="Woodcroft B.J."/>
            <person name="Vervoort M."/>
            <person name="Kosik K.S."/>
            <person name="Manning G."/>
            <person name="Degnan B.M."/>
            <person name="Rokhsar D.S."/>
        </authorList>
    </citation>
    <scope>NUCLEOTIDE SEQUENCE [LARGE SCALE GENOMIC DNA]</scope>
</reference>
<feature type="binding site" evidence="8">
    <location>
        <position position="499"/>
    </location>
    <ligand>
        <name>ATP</name>
        <dbReference type="ChEBI" id="CHEBI:30616"/>
    </ligand>
</feature>
<accession>A0A1X7UD20</accession>
<evidence type="ECO:0000256" key="7">
    <source>
        <dbReference type="ARBA" id="ARBA00051243"/>
    </source>
</evidence>
<keyword evidence="9" id="KW-1133">Transmembrane helix</keyword>
<keyword evidence="2" id="KW-0808">Transferase</keyword>
<dbReference type="GO" id="GO:0007169">
    <property type="term" value="P:cell surface receptor protein tyrosine kinase signaling pathway"/>
    <property type="evidence" value="ECO:0007669"/>
    <property type="project" value="TreeGrafter"/>
</dbReference>
<dbReference type="InterPro" id="IPR008266">
    <property type="entry name" value="Tyr_kinase_AS"/>
</dbReference>
<dbReference type="PROSITE" id="PS00107">
    <property type="entry name" value="PROTEIN_KINASE_ATP"/>
    <property type="match status" value="1"/>
</dbReference>
<dbReference type="InterPro" id="IPR017441">
    <property type="entry name" value="Protein_kinase_ATP_BS"/>
</dbReference>
<dbReference type="Gene3D" id="1.10.510.10">
    <property type="entry name" value="Transferase(Phosphotransferase) domain 1"/>
    <property type="match status" value="1"/>
</dbReference>
<dbReference type="GO" id="GO:0005886">
    <property type="term" value="C:plasma membrane"/>
    <property type="evidence" value="ECO:0007669"/>
    <property type="project" value="TreeGrafter"/>
</dbReference>
<evidence type="ECO:0000256" key="9">
    <source>
        <dbReference type="SAM" id="Phobius"/>
    </source>
</evidence>
<dbReference type="OrthoDB" id="2431000at2759"/>
<evidence type="ECO:0000259" key="11">
    <source>
        <dbReference type="PROSITE" id="PS50011"/>
    </source>
</evidence>
<keyword evidence="4" id="KW-0418">Kinase</keyword>
<dbReference type="InterPro" id="IPR011009">
    <property type="entry name" value="Kinase-like_dom_sf"/>
</dbReference>
<dbReference type="Pfam" id="PF07714">
    <property type="entry name" value="PK_Tyr_Ser-Thr"/>
    <property type="match status" value="1"/>
</dbReference>
<keyword evidence="5 8" id="KW-0067">ATP-binding</keyword>
<keyword evidence="6" id="KW-0829">Tyrosine-protein kinase</keyword>
<feature type="domain" description="Protein kinase" evidence="11">
    <location>
        <begin position="469"/>
        <end position="750"/>
    </location>
</feature>
<organism evidence="12">
    <name type="scientific">Amphimedon queenslandica</name>
    <name type="common">Sponge</name>
    <dbReference type="NCBI Taxonomy" id="400682"/>
    <lineage>
        <taxon>Eukaryota</taxon>
        <taxon>Metazoa</taxon>
        <taxon>Porifera</taxon>
        <taxon>Demospongiae</taxon>
        <taxon>Heteroscleromorpha</taxon>
        <taxon>Haplosclerida</taxon>
        <taxon>Niphatidae</taxon>
        <taxon>Amphimedon</taxon>
    </lineage>
</organism>
<evidence type="ECO:0000256" key="4">
    <source>
        <dbReference type="ARBA" id="ARBA00022777"/>
    </source>
</evidence>
<dbReference type="Proteomes" id="UP000007879">
    <property type="component" value="Unassembled WGS sequence"/>
</dbReference>
<evidence type="ECO:0000256" key="5">
    <source>
        <dbReference type="ARBA" id="ARBA00022840"/>
    </source>
</evidence>
<dbReference type="Gene3D" id="2.60.40.2170">
    <property type="entry name" value="Wnt, WIF domain"/>
    <property type="match status" value="2"/>
</dbReference>
<keyword evidence="3 8" id="KW-0547">Nucleotide-binding</keyword>
<dbReference type="InterPro" id="IPR020635">
    <property type="entry name" value="Tyr_kinase_cat_dom"/>
</dbReference>
<gene>
    <name evidence="12" type="primary">100641389</name>
</gene>
<dbReference type="EnsemblMetazoa" id="Aqu2.1.25390_001">
    <property type="protein sequence ID" value="Aqu2.1.25390_001"/>
    <property type="gene ID" value="Aqu2.1.25390"/>
</dbReference>
<keyword evidence="13" id="KW-1185">Reference proteome</keyword>
<dbReference type="EnsemblMetazoa" id="XM_003388336.2">
    <property type="protein sequence ID" value="XP_003388384.1"/>
    <property type="gene ID" value="LOC100641389"/>
</dbReference>
<dbReference type="GO" id="GO:0004714">
    <property type="term" value="F:transmembrane receptor protein tyrosine kinase activity"/>
    <property type="evidence" value="ECO:0007669"/>
    <property type="project" value="UniProtKB-EC"/>
</dbReference>
<dbReference type="FunFam" id="1.10.510.10:FF:000554">
    <property type="entry name" value="Predicted protein"/>
    <property type="match status" value="1"/>
</dbReference>
<evidence type="ECO:0000313" key="13">
    <source>
        <dbReference type="Proteomes" id="UP000007879"/>
    </source>
</evidence>
<dbReference type="InterPro" id="IPR001245">
    <property type="entry name" value="Ser-Thr/Tyr_kinase_cat_dom"/>
</dbReference>
<evidence type="ECO:0000256" key="10">
    <source>
        <dbReference type="SAM" id="SignalP"/>
    </source>
</evidence>
<dbReference type="GO" id="GO:0043235">
    <property type="term" value="C:receptor complex"/>
    <property type="evidence" value="ECO:0007669"/>
    <property type="project" value="TreeGrafter"/>
</dbReference>
<sequence length="818" mass="90212">MLCLLLLAFPLLFTATDSTNCANVVGQEILEDTGGINLFVDATNIPQIPSFAAPNGRLGVIENGVVNPFLSQSEGSSFFTLTSSLRKIPMFMTASSKLYYSLSVLSNDSVVAGPFTTITNNIGVILPGSDTSVSVDICCKRSGSIVLQGCLTIGTMPLNVLGGAYKTLQPFYASYECLADDVRDCTDSPPLSPLISELCFGRNVTRELVDSRQGSWGLFLLTYTDNSFCPIDDSYPNSITYFLTDPASNSLFPISPTIPILYLFFERNANDLSLSWDGPIGYSFDFVSRNLDIVNTDDLNSSIPMQGDFSTYQLDFSVDLHCLPNISSSAIIDVYFNFSTILNGNVISNMLHFFFHRACAFSMANATLNSTAPPTSRPREIIDIIVPSVGGLVLLTLVVAVAMIICCCVSIKRKKTAVKKLEEMNASIERNRTVSASINAYTAIQSLMSVRNPFEILSDCNLEYNYALLKVLDKIGEGFFGDVYKGTAPGLSSSFVAIKTLKNNSDLDTLEKFAKETWTCSKFDHENVIKLLGVCTFGAQKCMIFQYMDLGSLDKLLRKSSPSSPDYNSEDDHLLTPYQFLNVSIQLARGLAYLSSLDFVHRDIASRNCLLDSSYTAKIADFGLSRNIGGNNYYRIGSGNNLLPIRWMPPEAIFFSTFTVKSDIWSFGVLLWEIYTYGKLPYGGLSNHEVIDNVRGAKILDKPDLCPLGVYDIMRSCWYQVPAKRISIQSVLEKLETYERGEEIPQHNYANLIPGTDLAGPLSTPRQVEVEMTPFSTPRSSSYRASMEINSEFMDSAIITAIEEDGEELAKILSMSLK</sequence>
<keyword evidence="9" id="KW-0812">Transmembrane</keyword>
<proteinExistence type="predicted"/>
<dbReference type="PANTHER" id="PTHR24416:SF611">
    <property type="entry name" value="TYROSINE-PROTEIN KINASE TRANSMEMBRANE RECEPTOR ROR"/>
    <property type="match status" value="1"/>
</dbReference>
<dbReference type="InParanoid" id="A0A1X7UD20"/>